<dbReference type="InterPro" id="IPR021858">
    <property type="entry name" value="Fun_TF"/>
</dbReference>
<evidence type="ECO:0000256" key="5">
    <source>
        <dbReference type="ARBA" id="ARBA00023242"/>
    </source>
</evidence>
<evidence type="ECO:0000256" key="6">
    <source>
        <dbReference type="SAM" id="MobiDB-lite"/>
    </source>
</evidence>
<dbReference type="SMART" id="SM00066">
    <property type="entry name" value="GAL4"/>
    <property type="match status" value="1"/>
</dbReference>
<sequence>MPPDRRVQRIVRVRTGCWSCRRRKKKCDETRPICGGCQRNHLSCQWPDVSGRRDSGQDDTTQTGASEERRPSLLESIESFNETALPGSPLSQRALSVVSNTNSEIGDQIEDAMHETRERRISTASPMSSTSDALVASISTGDVLPRSLSMLPGYDAESYQLLSHYLATTADCMANGSTPVNPFLVQIVPLAFSSDLLLQLVITQSAAHRAFRSRDDSDTIAHSHYSKALLHFRRGVTDFIDGKESNPLMLLVGALLMCFTETAKGDMNGTIFDHLSAANSLLVKLLAQSDSAVPRDLKDFVIEYYTYTATVSMISIDARFSGQLFLNLDLEERSRELLRTQYVGNLCGCWLELLLLIPCIFDLGRQWILDGTQAVVPTADDLAMFASIQAQVLRWSPYLNVPRDVYLAGLIFQQAILIYLYTSLGGFPIYH</sequence>
<evidence type="ECO:0000256" key="4">
    <source>
        <dbReference type="ARBA" id="ARBA00023163"/>
    </source>
</evidence>
<evidence type="ECO:0000256" key="2">
    <source>
        <dbReference type="ARBA" id="ARBA00023015"/>
    </source>
</evidence>
<dbReference type="EMBL" id="JAPZBR010000002">
    <property type="protein sequence ID" value="KAJ5361210.1"/>
    <property type="molecule type" value="Genomic_DNA"/>
</dbReference>
<evidence type="ECO:0000256" key="3">
    <source>
        <dbReference type="ARBA" id="ARBA00023125"/>
    </source>
</evidence>
<keyword evidence="2" id="KW-0805">Transcription regulation</keyword>
<dbReference type="Gene3D" id="4.10.240.10">
    <property type="entry name" value="Zn(2)-C6 fungal-type DNA-binding domain"/>
    <property type="match status" value="1"/>
</dbReference>
<evidence type="ECO:0000313" key="8">
    <source>
        <dbReference type="EMBL" id="KAJ5361210.1"/>
    </source>
</evidence>
<dbReference type="GO" id="GO:0005634">
    <property type="term" value="C:nucleus"/>
    <property type="evidence" value="ECO:0007669"/>
    <property type="project" value="UniProtKB-SubCell"/>
</dbReference>
<feature type="domain" description="Zn(2)-C6 fungal-type" evidence="7">
    <location>
        <begin position="16"/>
        <end position="46"/>
    </location>
</feature>
<dbReference type="Proteomes" id="UP001148299">
    <property type="component" value="Unassembled WGS sequence"/>
</dbReference>
<dbReference type="AlphaFoldDB" id="A0A9W9UZU0"/>
<reference evidence="8" key="1">
    <citation type="submission" date="2022-12" db="EMBL/GenBank/DDBJ databases">
        <authorList>
            <person name="Petersen C."/>
        </authorList>
    </citation>
    <scope>NUCLEOTIDE SEQUENCE</scope>
    <source>
        <strain evidence="8">IBT 35675</strain>
    </source>
</reference>
<reference evidence="8" key="2">
    <citation type="journal article" date="2023" name="IMA Fungus">
        <title>Comparative genomic study of the Penicillium genus elucidates a diverse pangenome and 15 lateral gene transfer events.</title>
        <authorList>
            <person name="Petersen C."/>
            <person name="Sorensen T."/>
            <person name="Nielsen M.R."/>
            <person name="Sondergaard T.E."/>
            <person name="Sorensen J.L."/>
            <person name="Fitzpatrick D.A."/>
            <person name="Frisvad J.C."/>
            <person name="Nielsen K.L."/>
        </authorList>
    </citation>
    <scope>NUCLEOTIDE SEQUENCE</scope>
    <source>
        <strain evidence="8">IBT 35675</strain>
    </source>
</reference>
<organism evidence="8 9">
    <name type="scientific">Penicillium brevicompactum</name>
    <dbReference type="NCBI Taxonomy" id="5074"/>
    <lineage>
        <taxon>Eukaryota</taxon>
        <taxon>Fungi</taxon>
        <taxon>Dikarya</taxon>
        <taxon>Ascomycota</taxon>
        <taxon>Pezizomycotina</taxon>
        <taxon>Eurotiomycetes</taxon>
        <taxon>Eurotiomycetidae</taxon>
        <taxon>Eurotiales</taxon>
        <taxon>Aspergillaceae</taxon>
        <taxon>Penicillium</taxon>
    </lineage>
</organism>
<dbReference type="Pfam" id="PF11951">
    <property type="entry name" value="Fungal_trans_2"/>
    <property type="match status" value="1"/>
</dbReference>
<protein>
    <recommendedName>
        <fullName evidence="7">Zn(2)-C6 fungal-type domain-containing protein</fullName>
    </recommendedName>
</protein>
<feature type="region of interest" description="Disordered" evidence="6">
    <location>
        <begin position="45"/>
        <end position="71"/>
    </location>
</feature>
<dbReference type="InterPro" id="IPR001138">
    <property type="entry name" value="Zn2Cys6_DnaBD"/>
</dbReference>
<dbReference type="InterPro" id="IPR036864">
    <property type="entry name" value="Zn2-C6_fun-type_DNA-bd_sf"/>
</dbReference>
<dbReference type="GO" id="GO:0000981">
    <property type="term" value="F:DNA-binding transcription factor activity, RNA polymerase II-specific"/>
    <property type="evidence" value="ECO:0007669"/>
    <property type="project" value="InterPro"/>
</dbReference>
<proteinExistence type="predicted"/>
<dbReference type="PROSITE" id="PS50048">
    <property type="entry name" value="ZN2_CY6_FUNGAL_2"/>
    <property type="match status" value="1"/>
</dbReference>
<dbReference type="CDD" id="cd00067">
    <property type="entry name" value="GAL4"/>
    <property type="match status" value="1"/>
</dbReference>
<dbReference type="SUPFAM" id="SSF57701">
    <property type="entry name" value="Zn2/Cys6 DNA-binding domain"/>
    <property type="match status" value="1"/>
</dbReference>
<evidence type="ECO:0000313" key="9">
    <source>
        <dbReference type="Proteomes" id="UP001148299"/>
    </source>
</evidence>
<comment type="caution">
    <text evidence="8">The sequence shown here is derived from an EMBL/GenBank/DDBJ whole genome shotgun (WGS) entry which is preliminary data.</text>
</comment>
<dbReference type="GO" id="GO:0045944">
    <property type="term" value="P:positive regulation of transcription by RNA polymerase II"/>
    <property type="evidence" value="ECO:0007669"/>
    <property type="project" value="TreeGrafter"/>
</dbReference>
<dbReference type="PROSITE" id="PS00463">
    <property type="entry name" value="ZN2_CY6_FUNGAL_1"/>
    <property type="match status" value="1"/>
</dbReference>
<dbReference type="PANTHER" id="PTHR37534:SF43">
    <property type="entry name" value="FINGER DOMAIN PROTEIN, PUTATIVE (AFU_ORTHOLOGUE AFUA_1G01850)-RELATED"/>
    <property type="match status" value="1"/>
</dbReference>
<evidence type="ECO:0000259" key="7">
    <source>
        <dbReference type="PROSITE" id="PS50048"/>
    </source>
</evidence>
<keyword evidence="5" id="KW-0539">Nucleus</keyword>
<gene>
    <name evidence="8" type="ORF">N7541_002054</name>
</gene>
<keyword evidence="3" id="KW-0238">DNA-binding</keyword>
<name>A0A9W9UZU0_PENBR</name>
<dbReference type="GO" id="GO:0000976">
    <property type="term" value="F:transcription cis-regulatory region binding"/>
    <property type="evidence" value="ECO:0007669"/>
    <property type="project" value="TreeGrafter"/>
</dbReference>
<accession>A0A9W9UZU0</accession>
<dbReference type="GO" id="GO:0008270">
    <property type="term" value="F:zinc ion binding"/>
    <property type="evidence" value="ECO:0007669"/>
    <property type="project" value="InterPro"/>
</dbReference>
<comment type="subcellular location">
    <subcellularLocation>
        <location evidence="1">Nucleus</location>
    </subcellularLocation>
</comment>
<keyword evidence="9" id="KW-1185">Reference proteome</keyword>
<keyword evidence="4" id="KW-0804">Transcription</keyword>
<evidence type="ECO:0000256" key="1">
    <source>
        <dbReference type="ARBA" id="ARBA00004123"/>
    </source>
</evidence>
<dbReference type="Pfam" id="PF00172">
    <property type="entry name" value="Zn_clus"/>
    <property type="match status" value="1"/>
</dbReference>
<dbReference type="PANTHER" id="PTHR37534">
    <property type="entry name" value="TRANSCRIPTIONAL ACTIVATOR PROTEIN UGA3"/>
    <property type="match status" value="1"/>
</dbReference>